<dbReference type="AlphaFoldDB" id="A0A2S6IQ27"/>
<gene>
    <name evidence="1" type="ORF">LY01_00020</name>
</gene>
<sequence>MFQKISTLLVIIMTCQLSIAQSYQRRTSSTIKNSDKNQDAIAKGLEKDDDFNRIMYENFQSKVIKYLSVEQVEQLRKKAVQDTVVVALSIQINKKGNARKAFLMDAFYKNLFSTPIAVEGITLEKFKPNKRVKRKFSDYNYINYDLLYVLKESGNLEPIPFETVYDIPRRKLIKNNIDRINLVTTNSKNDNNPEVAFYNHLQEELSSAIIELGNDQLNTSAINDVINLQLNLYMHKVDGLDTTLTRASILNSNDPLDSIEDALHLMTFEPLFKTIPSNLDYYSSTINIFYKLSFDDQEKPILTNLPIEFKHDYYSYQMTTKPVDNHKMSRYPKHPHCDEFSDVKEAKKCLSKELNIFISKNYIINKQNNQSINENMSFQFFIDKKGEITVISAHGFKNVKFAEEAIRVINEVPSLTPALNSDGELVRVLFTLPVKLRVE</sequence>
<name>A0A2S6IQ27_9FLAO</name>
<accession>A0A2S6IQ27</accession>
<comment type="caution">
    <text evidence="1">The sequence shown here is derived from an EMBL/GenBank/DDBJ whole genome shotgun (WGS) entry which is preliminary data.</text>
</comment>
<evidence type="ECO:0000313" key="1">
    <source>
        <dbReference type="EMBL" id="PPK96206.1"/>
    </source>
</evidence>
<dbReference type="Proteomes" id="UP000239002">
    <property type="component" value="Unassembled WGS sequence"/>
</dbReference>
<evidence type="ECO:0008006" key="3">
    <source>
        <dbReference type="Google" id="ProtNLM"/>
    </source>
</evidence>
<dbReference type="OrthoDB" id="1399311at2"/>
<protein>
    <recommendedName>
        <fullName evidence="3">TonB-like protein</fullName>
    </recommendedName>
</protein>
<organism evidence="1 2">
    <name type="scientific">Nonlabens xylanidelens</name>
    <dbReference type="NCBI Taxonomy" id="191564"/>
    <lineage>
        <taxon>Bacteria</taxon>
        <taxon>Pseudomonadati</taxon>
        <taxon>Bacteroidota</taxon>
        <taxon>Flavobacteriia</taxon>
        <taxon>Flavobacteriales</taxon>
        <taxon>Flavobacteriaceae</taxon>
        <taxon>Nonlabens</taxon>
    </lineage>
</organism>
<dbReference type="EMBL" id="PTJE01000001">
    <property type="protein sequence ID" value="PPK96206.1"/>
    <property type="molecule type" value="Genomic_DNA"/>
</dbReference>
<reference evidence="1 2" key="1">
    <citation type="submission" date="2018-02" db="EMBL/GenBank/DDBJ databases">
        <title>Genomic Encyclopedia of Archaeal and Bacterial Type Strains, Phase II (KMG-II): from individual species to whole genera.</title>
        <authorList>
            <person name="Goeker M."/>
        </authorList>
    </citation>
    <scope>NUCLEOTIDE SEQUENCE [LARGE SCALE GENOMIC DNA]</scope>
    <source>
        <strain evidence="1 2">DSM 16809</strain>
    </source>
</reference>
<evidence type="ECO:0000313" key="2">
    <source>
        <dbReference type="Proteomes" id="UP000239002"/>
    </source>
</evidence>
<proteinExistence type="predicted"/>
<keyword evidence="2" id="KW-1185">Reference proteome</keyword>
<dbReference type="RefSeq" id="WP_104513787.1">
    <property type="nucleotide sequence ID" value="NZ_MQVW01000022.1"/>
</dbReference>